<reference evidence="2" key="1">
    <citation type="submission" date="2011-05" db="EMBL/GenBank/DDBJ databases">
        <authorList>
            <person name="Richards S.R."/>
            <person name="Qu J."/>
            <person name="Jiang H."/>
            <person name="Jhangiani S.N."/>
            <person name="Agravi P."/>
            <person name="Goodspeed R."/>
            <person name="Gross S."/>
            <person name="Mandapat C."/>
            <person name="Jackson L."/>
            <person name="Mathew T."/>
            <person name="Pu L."/>
            <person name="Thornton R."/>
            <person name="Saada N."/>
            <person name="Wilczek-Boney K.B."/>
            <person name="Lee S."/>
            <person name="Kovar C."/>
            <person name="Wu Y."/>
            <person name="Scherer S.E."/>
            <person name="Worley K.C."/>
            <person name="Muzny D.M."/>
            <person name="Gibbs R."/>
        </authorList>
    </citation>
    <scope>NUCLEOTIDE SEQUENCE</scope>
    <source>
        <strain evidence="2">Brora</strain>
    </source>
</reference>
<evidence type="ECO:0000313" key="2">
    <source>
        <dbReference type="Proteomes" id="UP000014500"/>
    </source>
</evidence>
<dbReference type="AlphaFoldDB" id="T1IMF0"/>
<proteinExistence type="predicted"/>
<dbReference type="EMBL" id="JH431045">
    <property type="status" value="NOT_ANNOTATED_CDS"/>
    <property type="molecule type" value="Genomic_DNA"/>
</dbReference>
<accession>T1IMF0</accession>
<dbReference type="PhylomeDB" id="T1IMF0"/>
<name>T1IMF0_STRMM</name>
<keyword evidence="2" id="KW-1185">Reference proteome</keyword>
<evidence type="ECO:0000313" key="1">
    <source>
        <dbReference type="EnsemblMetazoa" id="SMAR002153-PA"/>
    </source>
</evidence>
<sequence length="188" mass="21957">MTTSGVPDFVNKLHNATICLLKSENVPTFQARKRSRNKKGDCDFKEISTDFAFASFTTSGTITECEWDEYRHCGESGEMDEENFHRNSYPEDDSDFEKQRDYWGDYEEVDFSDQLKNTRLSNAVFDYSDINTFGYGDKVKPKSNSKYQMSKRDNLKFAKTFERFKPKLSIEVEETDEDKAILRAMMCH</sequence>
<reference evidence="1" key="2">
    <citation type="submission" date="2015-02" db="UniProtKB">
        <authorList>
            <consortium name="EnsemblMetazoa"/>
        </authorList>
    </citation>
    <scope>IDENTIFICATION</scope>
</reference>
<organism evidence="1 2">
    <name type="scientific">Strigamia maritima</name>
    <name type="common">European centipede</name>
    <name type="synonym">Geophilus maritimus</name>
    <dbReference type="NCBI Taxonomy" id="126957"/>
    <lineage>
        <taxon>Eukaryota</taxon>
        <taxon>Metazoa</taxon>
        <taxon>Ecdysozoa</taxon>
        <taxon>Arthropoda</taxon>
        <taxon>Myriapoda</taxon>
        <taxon>Chilopoda</taxon>
        <taxon>Pleurostigmophora</taxon>
        <taxon>Geophilomorpha</taxon>
        <taxon>Linotaeniidae</taxon>
        <taxon>Strigamia</taxon>
    </lineage>
</organism>
<dbReference type="HOGENOM" id="CLU_1442770_0_0_1"/>
<dbReference type="EnsemblMetazoa" id="SMAR002153-RA">
    <property type="protein sequence ID" value="SMAR002153-PA"/>
    <property type="gene ID" value="SMAR002153"/>
</dbReference>
<dbReference type="Proteomes" id="UP000014500">
    <property type="component" value="Unassembled WGS sequence"/>
</dbReference>
<protein>
    <submittedName>
        <fullName evidence="1">Uncharacterized protein</fullName>
    </submittedName>
</protein>